<evidence type="ECO:0000313" key="2">
    <source>
        <dbReference type="EMBL" id="NEC91878.1"/>
    </source>
</evidence>
<sequence length="358" mass="40512">MTARPPRRSRLRGLLRELRKPRRPQSLSVLVLLAALAGFLLWNSSGMDNYGQNLALNLGTDILGVAVTVFVIGPLISRAQEGRVREHTRLDYEWFSAQVHGSNSNVKILDTFSNVFGPQFSERLFRGIRSATAHGARVQILLLDPDSLAVILRGQELGERHADIRRDILRNLRTLHSFRDRLDDHARTLLDVRLCSTSPGVTLYRWDGHSLVSFLTVGRLSGEGVQLEVAVRSPLGAFIEQRFDELWQQSKPMERFTHMPVILVDEAATRREFTCRFVIVDERWYVAGHDLVSYLARHRLDQLAAYSDALGTPSAAYEVIVVDDETELHTQLTTFYAEKYDAPAAAFVWLRPPALVTE</sequence>
<evidence type="ECO:0000256" key="1">
    <source>
        <dbReference type="SAM" id="Phobius"/>
    </source>
</evidence>
<gene>
    <name evidence="2" type="ORF">G3I71_40255</name>
</gene>
<proteinExistence type="predicted"/>
<keyword evidence="1" id="KW-0472">Membrane</keyword>
<dbReference type="AlphaFoldDB" id="A0A6B3C5F2"/>
<accession>A0A6B3C5F2</accession>
<dbReference type="EMBL" id="JAAGLU010000051">
    <property type="protein sequence ID" value="NEC91878.1"/>
    <property type="molecule type" value="Genomic_DNA"/>
</dbReference>
<feature type="transmembrane region" description="Helical" evidence="1">
    <location>
        <begin position="26"/>
        <end position="42"/>
    </location>
</feature>
<comment type="caution">
    <text evidence="2">The sequence shown here is derived from an EMBL/GenBank/DDBJ whole genome shotgun (WGS) entry which is preliminary data.</text>
</comment>
<protein>
    <submittedName>
        <fullName evidence="2">Uncharacterized protein</fullName>
    </submittedName>
</protein>
<dbReference type="RefSeq" id="WP_164323034.1">
    <property type="nucleotide sequence ID" value="NZ_JAAGLU010000051.1"/>
</dbReference>
<reference evidence="2" key="1">
    <citation type="submission" date="2020-01" db="EMBL/GenBank/DDBJ databases">
        <title>Insect and environment-associated Actinomycetes.</title>
        <authorList>
            <person name="Currrie C."/>
            <person name="Chevrette M."/>
            <person name="Carlson C."/>
            <person name="Stubbendieck R."/>
            <person name="Wendt-Pienkowski E."/>
        </authorList>
    </citation>
    <scope>NUCLEOTIDE SEQUENCE</scope>
    <source>
        <strain evidence="2">SID12501</strain>
    </source>
</reference>
<name>A0A6B3C5F2_9ACTN</name>
<keyword evidence="1" id="KW-1133">Transmembrane helix</keyword>
<organism evidence="2">
    <name type="scientific">Streptomyces sp. SID12501</name>
    <dbReference type="NCBI Taxonomy" id="2706042"/>
    <lineage>
        <taxon>Bacteria</taxon>
        <taxon>Bacillati</taxon>
        <taxon>Actinomycetota</taxon>
        <taxon>Actinomycetes</taxon>
        <taxon>Kitasatosporales</taxon>
        <taxon>Streptomycetaceae</taxon>
        <taxon>Streptomyces</taxon>
    </lineage>
</organism>
<feature type="transmembrane region" description="Helical" evidence="1">
    <location>
        <begin position="54"/>
        <end position="76"/>
    </location>
</feature>
<keyword evidence="1" id="KW-0812">Transmembrane</keyword>